<gene>
    <name evidence="2" type="ORF">Vsou_06200</name>
</gene>
<reference evidence="3" key="1">
    <citation type="submission" date="2022-09" db="EMBL/GenBank/DDBJ databases">
        <title>Complete genome sequence of Vulcanisaeta souniana.</title>
        <authorList>
            <person name="Kato S."/>
            <person name="Itoh T."/>
            <person name="Ohkuma M."/>
        </authorList>
    </citation>
    <scope>NUCLEOTIDE SEQUENCE [LARGE SCALE GENOMIC DNA]</scope>
    <source>
        <strain evidence="3">JCM 11219</strain>
    </source>
</reference>
<name>A0ABN6SRU2_9CREN</name>
<keyword evidence="3" id="KW-1185">Reference proteome</keyword>
<dbReference type="RefSeq" id="WP_188602807.1">
    <property type="nucleotide sequence ID" value="NZ_AP026830.1"/>
</dbReference>
<evidence type="ECO:0000313" key="3">
    <source>
        <dbReference type="Proteomes" id="UP001060771"/>
    </source>
</evidence>
<keyword evidence="1" id="KW-0472">Membrane</keyword>
<protein>
    <recommendedName>
        <fullName evidence="4">Adhesin domain-containing protein</fullName>
    </recommendedName>
</protein>
<evidence type="ECO:0000256" key="1">
    <source>
        <dbReference type="SAM" id="Phobius"/>
    </source>
</evidence>
<evidence type="ECO:0008006" key="4">
    <source>
        <dbReference type="Google" id="ProtNLM"/>
    </source>
</evidence>
<dbReference type="GeneID" id="76206177"/>
<accession>A0ABN6SRU2</accession>
<proteinExistence type="predicted"/>
<evidence type="ECO:0000313" key="2">
    <source>
        <dbReference type="EMBL" id="BDR91527.1"/>
    </source>
</evidence>
<sequence>MDYTIKAIIAIIIAATLTYLVIYVVPTLLPRLTYNANYNTEPTVIISSEVPGSIYVTTYNGPQIKISNVITYTPLIPRPSMHYEAMQTNNALSIQFISITCPREQFYPIYTCIPNTGVYLPKGVKELLINYSASIINIQVNNMSNAYLALSSSVINVKLENIGNTTLRVSSTTGVIKIQGPGNYSINVTGSSITIDTPPNTCIQINAVSSSITYPGGTIEGTGSKYMMQSTCITHIIVQSMSSTVSIN</sequence>
<keyword evidence="1" id="KW-1133">Transmembrane helix</keyword>
<dbReference type="Proteomes" id="UP001060771">
    <property type="component" value="Chromosome"/>
</dbReference>
<feature type="transmembrane region" description="Helical" evidence="1">
    <location>
        <begin position="7"/>
        <end position="29"/>
    </location>
</feature>
<organism evidence="2 3">
    <name type="scientific">Vulcanisaeta souniana JCM 11219</name>
    <dbReference type="NCBI Taxonomy" id="1293586"/>
    <lineage>
        <taxon>Archaea</taxon>
        <taxon>Thermoproteota</taxon>
        <taxon>Thermoprotei</taxon>
        <taxon>Thermoproteales</taxon>
        <taxon>Thermoproteaceae</taxon>
        <taxon>Vulcanisaeta</taxon>
    </lineage>
</organism>
<dbReference type="EMBL" id="AP026830">
    <property type="protein sequence ID" value="BDR91527.1"/>
    <property type="molecule type" value="Genomic_DNA"/>
</dbReference>
<keyword evidence="1" id="KW-0812">Transmembrane</keyword>